<dbReference type="SUPFAM" id="SSF52833">
    <property type="entry name" value="Thioredoxin-like"/>
    <property type="match status" value="1"/>
</dbReference>
<sequence length="128" mass="14212">MTQSPTQLYSPKPAVTIYHNPRCSKSRETLALLQEHNITPNVVLYLDTPPDAATLAQLIKQLGLTSARELMRTKEESYQQLGLSDAALTEAQLIQAMIDNPKLIERPIVVAQGQARIGRPPEQVLEIL</sequence>
<reference evidence="5" key="1">
    <citation type="submission" date="2023-11" db="EMBL/GenBank/DDBJ databases">
        <title>Comparative genomics revealed phylogeny of phytopathogenic Pectobacterium aroidearum based on whole-genome sequencing and function of putative horizontal acquire islands in P. aroidearum PccS1.</title>
        <authorList>
            <person name="Fan J."/>
            <person name="Yang L."/>
        </authorList>
    </citation>
    <scope>NUCLEOTIDE SEQUENCE</scope>
    <source>
        <strain evidence="5">NJAU140</strain>
    </source>
</reference>
<dbReference type="RefSeq" id="WP_320713998.1">
    <property type="nucleotide sequence ID" value="NZ_JAXHOZ010000028.1"/>
</dbReference>
<comment type="similarity">
    <text evidence="1 3 4">Belongs to the ArsC family.</text>
</comment>
<dbReference type="InterPro" id="IPR006660">
    <property type="entry name" value="Arsenate_reductase-like"/>
</dbReference>
<dbReference type="AlphaFoldDB" id="A0AAW9HAL7"/>
<dbReference type="EC" id="1.20.4.1" evidence="4"/>
<evidence type="ECO:0000313" key="6">
    <source>
        <dbReference type="Proteomes" id="UP001269968"/>
    </source>
</evidence>
<dbReference type="PANTHER" id="PTHR30041">
    <property type="entry name" value="ARSENATE REDUCTASE"/>
    <property type="match status" value="1"/>
</dbReference>
<name>A0AAW9HAL7_9GAMM</name>
<dbReference type="Gene3D" id="3.40.30.10">
    <property type="entry name" value="Glutaredoxin"/>
    <property type="match status" value="1"/>
</dbReference>
<comment type="catalytic activity">
    <reaction evidence="4">
        <text>[glutaredoxin]-dithiol + arsenate + glutathione + H(+) = glutathionyl-S-S-[glutaredoxin] + arsenite + H2O</text>
        <dbReference type="Rhea" id="RHEA:22016"/>
        <dbReference type="Rhea" id="RHEA-COMP:10729"/>
        <dbReference type="Rhea" id="RHEA-COMP:17668"/>
        <dbReference type="ChEBI" id="CHEBI:15377"/>
        <dbReference type="ChEBI" id="CHEBI:15378"/>
        <dbReference type="ChEBI" id="CHEBI:29242"/>
        <dbReference type="ChEBI" id="CHEBI:29950"/>
        <dbReference type="ChEBI" id="CHEBI:48597"/>
        <dbReference type="ChEBI" id="CHEBI:57925"/>
        <dbReference type="ChEBI" id="CHEBI:146199"/>
        <dbReference type="EC" id="1.20.4.1"/>
    </reaction>
</comment>
<evidence type="ECO:0000256" key="2">
    <source>
        <dbReference type="ARBA" id="ARBA00023002"/>
    </source>
</evidence>
<comment type="caution">
    <text evidence="5">The sequence shown here is derived from an EMBL/GenBank/DDBJ whole genome shotgun (WGS) entry which is preliminary data.</text>
</comment>
<evidence type="ECO:0000313" key="5">
    <source>
        <dbReference type="EMBL" id="MDY4377554.1"/>
    </source>
</evidence>
<dbReference type="NCBIfam" id="TIGR00014">
    <property type="entry name" value="arsC"/>
    <property type="match status" value="1"/>
</dbReference>
<evidence type="ECO:0000256" key="4">
    <source>
        <dbReference type="RuleBase" id="RU362029"/>
    </source>
</evidence>
<organism evidence="5 6">
    <name type="scientific">Pectobacterium brasiliense</name>
    <dbReference type="NCBI Taxonomy" id="180957"/>
    <lineage>
        <taxon>Bacteria</taxon>
        <taxon>Pseudomonadati</taxon>
        <taxon>Pseudomonadota</taxon>
        <taxon>Gammaproteobacteria</taxon>
        <taxon>Enterobacterales</taxon>
        <taxon>Pectobacteriaceae</taxon>
        <taxon>Pectobacterium</taxon>
    </lineage>
</organism>
<accession>A0AAW9HAL7</accession>
<dbReference type="Pfam" id="PF03960">
    <property type="entry name" value="ArsC"/>
    <property type="match status" value="1"/>
</dbReference>
<evidence type="ECO:0000256" key="1">
    <source>
        <dbReference type="ARBA" id="ARBA00007198"/>
    </source>
</evidence>
<dbReference type="EMBL" id="JAXHOZ010000028">
    <property type="protein sequence ID" value="MDY4377554.1"/>
    <property type="molecule type" value="Genomic_DNA"/>
</dbReference>
<dbReference type="PROSITE" id="PS51353">
    <property type="entry name" value="ARSC"/>
    <property type="match status" value="1"/>
</dbReference>
<dbReference type="GO" id="GO:0008794">
    <property type="term" value="F:arsenate reductase (glutaredoxin) activity"/>
    <property type="evidence" value="ECO:0007669"/>
    <property type="project" value="UniProtKB-UniRule"/>
</dbReference>
<proteinExistence type="inferred from homology"/>
<evidence type="ECO:0000256" key="3">
    <source>
        <dbReference type="PROSITE-ProRule" id="PRU01282"/>
    </source>
</evidence>
<dbReference type="PANTHER" id="PTHR30041:SF4">
    <property type="entry name" value="ARSENATE REDUCTASE"/>
    <property type="match status" value="1"/>
</dbReference>
<dbReference type="InterPro" id="IPR006659">
    <property type="entry name" value="Arsenate_reductase"/>
</dbReference>
<keyword evidence="2 4" id="KW-0560">Oxidoreductase</keyword>
<dbReference type="InterPro" id="IPR036249">
    <property type="entry name" value="Thioredoxin-like_sf"/>
</dbReference>
<dbReference type="Proteomes" id="UP001269968">
    <property type="component" value="Unassembled WGS sequence"/>
</dbReference>
<protein>
    <recommendedName>
        <fullName evidence="4">Arsenate reductase</fullName>
        <ecNumber evidence="4">1.20.4.1</ecNumber>
    </recommendedName>
</protein>
<dbReference type="CDD" id="cd03034">
    <property type="entry name" value="ArsC_ArsC"/>
    <property type="match status" value="1"/>
</dbReference>
<gene>
    <name evidence="5" type="primary">arsC</name>
    <name evidence="5" type="ORF">SOV92_06845</name>
</gene>